<evidence type="ECO:0000313" key="8">
    <source>
        <dbReference type="EMBL" id="CAK9009683.1"/>
    </source>
</evidence>
<feature type="transmembrane region" description="Helical" evidence="6">
    <location>
        <begin position="419"/>
        <end position="444"/>
    </location>
</feature>
<dbReference type="Gene3D" id="1.20.120.350">
    <property type="entry name" value="Voltage-gated potassium channels. Chain C"/>
    <property type="match status" value="1"/>
</dbReference>
<dbReference type="PROSITE" id="PS00018">
    <property type="entry name" value="EF_HAND_1"/>
    <property type="match status" value="1"/>
</dbReference>
<dbReference type="InterPro" id="IPR043203">
    <property type="entry name" value="VGCC_Ca_Na"/>
</dbReference>
<dbReference type="Gene3D" id="1.10.238.10">
    <property type="entry name" value="EF-hand"/>
    <property type="match status" value="1"/>
</dbReference>
<organism evidence="8 9">
    <name type="scientific">Durusdinium trenchii</name>
    <dbReference type="NCBI Taxonomy" id="1381693"/>
    <lineage>
        <taxon>Eukaryota</taxon>
        <taxon>Sar</taxon>
        <taxon>Alveolata</taxon>
        <taxon>Dinophyceae</taxon>
        <taxon>Suessiales</taxon>
        <taxon>Symbiodiniaceae</taxon>
        <taxon>Durusdinium</taxon>
    </lineage>
</organism>
<keyword evidence="5 6" id="KW-0472">Membrane</keyword>
<feature type="domain" description="Ion transport" evidence="7">
    <location>
        <begin position="193"/>
        <end position="444"/>
    </location>
</feature>
<keyword evidence="2 6" id="KW-0812">Transmembrane</keyword>
<evidence type="ECO:0000256" key="6">
    <source>
        <dbReference type="SAM" id="Phobius"/>
    </source>
</evidence>
<dbReference type="InterPro" id="IPR027359">
    <property type="entry name" value="Volt_channel_dom_sf"/>
</dbReference>
<dbReference type="SUPFAM" id="SSF47473">
    <property type="entry name" value="EF-hand"/>
    <property type="match status" value="1"/>
</dbReference>
<dbReference type="SUPFAM" id="SSF81324">
    <property type="entry name" value="Voltage-gated potassium channels"/>
    <property type="match status" value="1"/>
</dbReference>
<feature type="transmembrane region" description="Helical" evidence="6">
    <location>
        <begin position="385"/>
        <end position="407"/>
    </location>
</feature>
<feature type="transmembrane region" description="Helical" evidence="6">
    <location>
        <begin position="194"/>
        <end position="213"/>
    </location>
</feature>
<dbReference type="EMBL" id="CAXAMN010004503">
    <property type="protein sequence ID" value="CAK9009683.1"/>
    <property type="molecule type" value="Genomic_DNA"/>
</dbReference>
<name>A0ABP0J5V9_9DINO</name>
<dbReference type="PANTHER" id="PTHR10037">
    <property type="entry name" value="VOLTAGE-GATED CATION CHANNEL CALCIUM AND SODIUM"/>
    <property type="match status" value="1"/>
</dbReference>
<proteinExistence type="predicted"/>
<evidence type="ECO:0000256" key="3">
    <source>
        <dbReference type="ARBA" id="ARBA00022837"/>
    </source>
</evidence>
<feature type="transmembrane region" description="Helical" evidence="6">
    <location>
        <begin position="228"/>
        <end position="247"/>
    </location>
</feature>
<dbReference type="Proteomes" id="UP001642484">
    <property type="component" value="Unassembled WGS sequence"/>
</dbReference>
<gene>
    <name evidence="8" type="ORF">CCMP2556_LOCUS9769</name>
</gene>
<keyword evidence="4 6" id="KW-1133">Transmembrane helix</keyword>
<evidence type="ECO:0000256" key="2">
    <source>
        <dbReference type="ARBA" id="ARBA00022692"/>
    </source>
</evidence>
<comment type="caution">
    <text evidence="8">The sequence shown here is derived from an EMBL/GenBank/DDBJ whole genome shotgun (WGS) entry which is preliminary data.</text>
</comment>
<evidence type="ECO:0000256" key="5">
    <source>
        <dbReference type="ARBA" id="ARBA00023136"/>
    </source>
</evidence>
<dbReference type="InterPro" id="IPR018247">
    <property type="entry name" value="EF_Hand_1_Ca_BS"/>
</dbReference>
<feature type="transmembrane region" description="Helical" evidence="6">
    <location>
        <begin position="343"/>
        <end position="365"/>
    </location>
</feature>
<evidence type="ECO:0000313" key="9">
    <source>
        <dbReference type="Proteomes" id="UP001642484"/>
    </source>
</evidence>
<dbReference type="Pfam" id="PF00520">
    <property type="entry name" value="Ion_trans"/>
    <property type="match status" value="1"/>
</dbReference>
<dbReference type="InterPro" id="IPR005821">
    <property type="entry name" value="Ion_trans_dom"/>
</dbReference>
<sequence>MASGFGTPKSDKEVESPRKSFNVEPGFLWKGGEEMMPQLLEEQHAEVMHTLQNHGEMLYQVLARLAKGGLPSPHQPRRAPLRTCTEDSDDGLVLHSDSDLVGQQHSDSGILPMPRTLRFENKNKPIIAKAQTSKRNMAVPRKPKRDSFTPQLFKTFSQTDVKLRNNAKAADKIHTTEMAGTTQRRWAQKIVNHPAFDCFFTLVVISNSLFIGVELQVSVDTQGGETPLFIQLMLYLYTALFVLELWFRLAADRCKFLFGEDWAWAWLDIFIVVTSLWEVVIEVLSSFKGEGNESIFGAFTSLKAVRVVRITRIVKVSRLVRIFRFILALRTLIASIVHTLKSLVWALLLLALIAYVFAVLFMQAVNDYIQDGGYLPDRELLEAQVHFGTIGDTMLGLFMSITGGVNWQDVLGPLKFINTIWVFLFLFYIAFTYFAVLNVLTAVFCQSAIDGAQNDHASKVHAVLANKEAHLEKIHDLFSKFGADDGVITFSMFQKKINSPEVREYFQTLGLDVWDAWTFFKLLDKDNGGAVEVEEFLMGCLRLRGQASAMDVGRIINDQTWLIKTQGKFHAYMEVELKQIKEQLSALTGCNSMTDEHIGFIFASHNLGDSDDSDAGSCADGHTPKL</sequence>
<dbReference type="PANTHER" id="PTHR10037:SF62">
    <property type="entry name" value="SODIUM CHANNEL PROTEIN 60E"/>
    <property type="match status" value="1"/>
</dbReference>
<dbReference type="Gene3D" id="1.10.287.70">
    <property type="match status" value="1"/>
</dbReference>
<evidence type="ECO:0000256" key="1">
    <source>
        <dbReference type="ARBA" id="ARBA00004141"/>
    </source>
</evidence>
<protein>
    <recommendedName>
        <fullName evidence="7">Ion transport domain-containing protein</fullName>
    </recommendedName>
</protein>
<accession>A0ABP0J5V9</accession>
<keyword evidence="3" id="KW-0106">Calcium</keyword>
<reference evidence="8 9" key="1">
    <citation type="submission" date="2024-02" db="EMBL/GenBank/DDBJ databases">
        <authorList>
            <person name="Chen Y."/>
            <person name="Shah S."/>
            <person name="Dougan E. K."/>
            <person name="Thang M."/>
            <person name="Chan C."/>
        </authorList>
    </citation>
    <scope>NUCLEOTIDE SEQUENCE [LARGE SCALE GENOMIC DNA]</scope>
</reference>
<dbReference type="InterPro" id="IPR011992">
    <property type="entry name" value="EF-hand-dom_pair"/>
</dbReference>
<evidence type="ECO:0000259" key="7">
    <source>
        <dbReference type="Pfam" id="PF00520"/>
    </source>
</evidence>
<comment type="subcellular location">
    <subcellularLocation>
        <location evidence="1">Membrane</location>
        <topology evidence="1">Multi-pass membrane protein</topology>
    </subcellularLocation>
</comment>
<evidence type="ECO:0000256" key="4">
    <source>
        <dbReference type="ARBA" id="ARBA00022989"/>
    </source>
</evidence>
<keyword evidence="9" id="KW-1185">Reference proteome</keyword>